<reference evidence="2" key="1">
    <citation type="submission" date="2021-01" db="EMBL/GenBank/DDBJ databases">
        <authorList>
            <person name="Corre E."/>
            <person name="Pelletier E."/>
            <person name="Niang G."/>
            <person name="Scheremetjew M."/>
            <person name="Finn R."/>
            <person name="Kale V."/>
            <person name="Holt S."/>
            <person name="Cochrane G."/>
            <person name="Meng A."/>
            <person name="Brown T."/>
            <person name="Cohen L."/>
        </authorList>
    </citation>
    <scope>NUCLEOTIDE SEQUENCE</scope>
    <source>
        <strain evidence="2">CCMP1756</strain>
    </source>
</reference>
<sequence>MEKQYGATDDAAAAAPRVEEPQNANRARKAIAAIALTSSMMWAATSTTTGRREVTRLTRMVTGNQPVTIAEVYDILVTQSQDLTVYCNAAKPGTQPYALCGLTTCAGVEEYDYLGACKCAPETIDEMYAEDPITATFVMGYTSVFLAKSETFREAVMANYLGQLDDAGVQNLCTALTDGQICKESGLDCDFVSFHTGAQNGVCGDDNWVATEDKKKAGVRGGHRKLDEWVSNEVEVCMGAPCYKLEGADADSCSLTCLCPISVPGVAATFIDDTEADNAANGECFTQQSVSTAWDPTLDEVEELIDGLAEAGKGVAQKANECDCTVSLTC</sequence>
<dbReference type="EMBL" id="HBIW01017513">
    <property type="protein sequence ID" value="CAE0699661.1"/>
    <property type="molecule type" value="Transcribed_RNA"/>
</dbReference>
<evidence type="ECO:0000256" key="1">
    <source>
        <dbReference type="SAM" id="MobiDB-lite"/>
    </source>
</evidence>
<proteinExistence type="predicted"/>
<gene>
    <name evidence="2" type="ORF">PCAL00307_LOCUS15097</name>
</gene>
<feature type="region of interest" description="Disordered" evidence="1">
    <location>
        <begin position="1"/>
        <end position="24"/>
    </location>
</feature>
<accession>A0A7S4A013</accession>
<protein>
    <submittedName>
        <fullName evidence="2">Uncharacterized protein</fullName>
    </submittedName>
</protein>
<organism evidence="2">
    <name type="scientific">Pelagomonas calceolata</name>
    <dbReference type="NCBI Taxonomy" id="35677"/>
    <lineage>
        <taxon>Eukaryota</taxon>
        <taxon>Sar</taxon>
        <taxon>Stramenopiles</taxon>
        <taxon>Ochrophyta</taxon>
        <taxon>Pelagophyceae</taxon>
        <taxon>Pelagomonadales</taxon>
        <taxon>Pelagomonadaceae</taxon>
        <taxon>Pelagomonas</taxon>
    </lineage>
</organism>
<dbReference type="AlphaFoldDB" id="A0A7S4A013"/>
<evidence type="ECO:0000313" key="2">
    <source>
        <dbReference type="EMBL" id="CAE0699661.1"/>
    </source>
</evidence>
<name>A0A7S4A013_9STRA</name>